<dbReference type="Pfam" id="PF01555">
    <property type="entry name" value="N6_N4_Mtase"/>
    <property type="match status" value="1"/>
</dbReference>
<dbReference type="Proteomes" id="UP001501772">
    <property type="component" value="Unassembled WGS sequence"/>
</dbReference>
<keyword evidence="5" id="KW-0949">S-adenosyl-L-methionine</keyword>
<feature type="domain" description="DNA methylase N-4/N-6" evidence="7">
    <location>
        <begin position="44"/>
        <end position="262"/>
    </location>
</feature>
<evidence type="ECO:0000256" key="4">
    <source>
        <dbReference type="ARBA" id="ARBA00022679"/>
    </source>
</evidence>
<dbReference type="InterPro" id="IPR029063">
    <property type="entry name" value="SAM-dependent_MTases_sf"/>
</dbReference>
<evidence type="ECO:0000313" key="9">
    <source>
        <dbReference type="Proteomes" id="UP001501772"/>
    </source>
</evidence>
<dbReference type="EC" id="2.1.1.72" evidence="2"/>
<dbReference type="PROSITE" id="PS00092">
    <property type="entry name" value="N6_MTASE"/>
    <property type="match status" value="1"/>
</dbReference>
<evidence type="ECO:0000256" key="6">
    <source>
        <dbReference type="ARBA" id="ARBA00047942"/>
    </source>
</evidence>
<keyword evidence="3" id="KW-0489">Methyltransferase</keyword>
<evidence type="ECO:0000256" key="5">
    <source>
        <dbReference type="ARBA" id="ARBA00022691"/>
    </source>
</evidence>
<dbReference type="Gene3D" id="3.40.50.150">
    <property type="entry name" value="Vaccinia Virus protein VP39"/>
    <property type="match status" value="1"/>
</dbReference>
<comment type="caution">
    <text evidence="8">The sequence shown here is derived from an EMBL/GenBank/DDBJ whole genome shotgun (WGS) entry which is preliminary data.</text>
</comment>
<evidence type="ECO:0000256" key="3">
    <source>
        <dbReference type="ARBA" id="ARBA00022603"/>
    </source>
</evidence>
<protein>
    <recommendedName>
        <fullName evidence="2">site-specific DNA-methyltransferase (adenine-specific)</fullName>
        <ecNumber evidence="2">2.1.1.72</ecNumber>
    </recommendedName>
</protein>
<keyword evidence="9" id="KW-1185">Reference proteome</keyword>
<evidence type="ECO:0000256" key="2">
    <source>
        <dbReference type="ARBA" id="ARBA00011900"/>
    </source>
</evidence>
<evidence type="ECO:0000259" key="7">
    <source>
        <dbReference type="Pfam" id="PF01555"/>
    </source>
</evidence>
<gene>
    <name evidence="8" type="ORF">GCM10022289_44750</name>
</gene>
<dbReference type="EMBL" id="BAABBY010000015">
    <property type="protein sequence ID" value="GAA4213079.1"/>
    <property type="molecule type" value="Genomic_DNA"/>
</dbReference>
<dbReference type="InterPro" id="IPR002052">
    <property type="entry name" value="DNA_methylase_N6_adenine_CS"/>
</dbReference>
<dbReference type="InterPro" id="IPR002941">
    <property type="entry name" value="DNA_methylase_N4/N6"/>
</dbReference>
<sequence length="306" mass="35515">MNALKKSGKKHRADIQPIGVEKTIHALFIQDAVEFLKTLPDQSVQLVLIDPPYNLDLDYWDTFDNYLQWAKQWLDELYRVMAANANCVIFGGFQYQDLKKGDLLEILHYTRHQTKLRFTNLIIWYYKNGMSAHRFFANRHEEAVWLTKSKDYYFDLDSVRVPYDEASKKLALRDKRLVPENIEKGKNPTNVWEIGRLNGNSTERVGHPTQKPLEIVRRFIRSLSAPGAIVLDFFAGSGTTGRACLEEGRHSILVDSEEKLVAYFDAHLKQIPDSEPILPYEIFVNHPLEDVLKEMNLQYNSLAKRD</sequence>
<dbReference type="SUPFAM" id="SSF53335">
    <property type="entry name" value="S-adenosyl-L-methionine-dependent methyltransferases"/>
    <property type="match status" value="1"/>
</dbReference>
<name>A0ABP8BPY8_9SPHI</name>
<dbReference type="PRINTS" id="PR00506">
    <property type="entry name" value="D21N6MTFRASE"/>
</dbReference>
<reference evidence="9" key="1">
    <citation type="journal article" date="2019" name="Int. J. Syst. Evol. Microbiol.">
        <title>The Global Catalogue of Microorganisms (GCM) 10K type strain sequencing project: providing services to taxonomists for standard genome sequencing and annotation.</title>
        <authorList>
            <consortium name="The Broad Institute Genomics Platform"/>
            <consortium name="The Broad Institute Genome Sequencing Center for Infectious Disease"/>
            <person name="Wu L."/>
            <person name="Ma J."/>
        </authorList>
    </citation>
    <scope>NUCLEOTIDE SEQUENCE [LARGE SCALE GENOMIC DNA]</scope>
    <source>
        <strain evidence="9">JCM 17626</strain>
    </source>
</reference>
<keyword evidence="4" id="KW-0808">Transferase</keyword>
<organism evidence="8 9">
    <name type="scientific">Pedobacter jeongneungensis</name>
    <dbReference type="NCBI Taxonomy" id="947309"/>
    <lineage>
        <taxon>Bacteria</taxon>
        <taxon>Pseudomonadati</taxon>
        <taxon>Bacteroidota</taxon>
        <taxon>Sphingobacteriia</taxon>
        <taxon>Sphingobacteriales</taxon>
        <taxon>Sphingobacteriaceae</taxon>
        <taxon>Pedobacter</taxon>
    </lineage>
</organism>
<accession>A0ABP8BPY8</accession>
<comment type="catalytic activity">
    <reaction evidence="6">
        <text>a 2'-deoxyadenosine in DNA + S-adenosyl-L-methionine = an N(6)-methyl-2'-deoxyadenosine in DNA + S-adenosyl-L-homocysteine + H(+)</text>
        <dbReference type="Rhea" id="RHEA:15197"/>
        <dbReference type="Rhea" id="RHEA-COMP:12418"/>
        <dbReference type="Rhea" id="RHEA-COMP:12419"/>
        <dbReference type="ChEBI" id="CHEBI:15378"/>
        <dbReference type="ChEBI" id="CHEBI:57856"/>
        <dbReference type="ChEBI" id="CHEBI:59789"/>
        <dbReference type="ChEBI" id="CHEBI:90615"/>
        <dbReference type="ChEBI" id="CHEBI:90616"/>
        <dbReference type="EC" id="2.1.1.72"/>
    </reaction>
</comment>
<dbReference type="InterPro" id="IPR002295">
    <property type="entry name" value="N4/N6-MTase_EcoPI_Mod-like"/>
</dbReference>
<comment type="similarity">
    <text evidence="1">Belongs to the N(4)/N(6)-methyltransferase family.</text>
</comment>
<evidence type="ECO:0000256" key="1">
    <source>
        <dbReference type="ARBA" id="ARBA00006594"/>
    </source>
</evidence>
<evidence type="ECO:0000313" key="8">
    <source>
        <dbReference type="EMBL" id="GAA4213079.1"/>
    </source>
</evidence>
<proteinExistence type="inferred from homology"/>